<keyword evidence="3" id="KW-1185">Reference proteome</keyword>
<evidence type="ECO:0000313" key="2">
    <source>
        <dbReference type="EMBL" id="AZA12805.1"/>
    </source>
</evidence>
<proteinExistence type="predicted"/>
<dbReference type="AlphaFoldDB" id="A0A3G6J407"/>
<name>A0A3G6J407_9CORY</name>
<reference evidence="2 3" key="1">
    <citation type="submission" date="2018-11" db="EMBL/GenBank/DDBJ databases">
        <authorList>
            <person name="Kleinhagauer T."/>
            <person name="Glaeser S.P."/>
            <person name="Spergser J."/>
            <person name="Ruckert C."/>
            <person name="Kaempfer P."/>
            <person name="Busse H.-J."/>
        </authorList>
    </citation>
    <scope>NUCLEOTIDE SEQUENCE [LARGE SCALE GENOMIC DNA]</scope>
    <source>
        <strain evidence="2 3">200CH</strain>
    </source>
</reference>
<sequence precursor="true">MTSRFVSRVLAVAVAAAIPCTTVSPAHAATATVIGNTCQVEGEQAYTDLGALSGATGEFFTDLRQRIRTDNPAIADKFLRADQLNEQLAASGGVDRSAQEALGKLYVEIDSAMHEQGYKFGEWRLAFPQAIANNRAFDPRVAIDPAAALAIAANPTGFQAAIDGQRVDARLGAYINGLETLTAHASPRLQQLIGAGAADLVGRARSLQATDFRTVNAAYARAAAECATAFDAAGITAEAGSFNQVVPDLYVPDTSRIAGTSGPGDTGIFAPLEAVHLFRGDSSDLDSDAVLTVIAVFIAIVAAAGPTVMARLPEFLTHPPALFPPR</sequence>
<dbReference type="KEGG" id="ccho:CCHOA_01890"/>
<dbReference type="RefSeq" id="WP_123926117.1">
    <property type="nucleotide sequence ID" value="NZ_CP033896.1"/>
</dbReference>
<dbReference type="Proteomes" id="UP000269019">
    <property type="component" value="Chromosome"/>
</dbReference>
<gene>
    <name evidence="2" type="ORF">CCHOA_01890</name>
</gene>
<organism evidence="2 3">
    <name type="scientific">Corynebacterium choanae</name>
    <dbReference type="NCBI Taxonomy" id="1862358"/>
    <lineage>
        <taxon>Bacteria</taxon>
        <taxon>Bacillati</taxon>
        <taxon>Actinomycetota</taxon>
        <taxon>Actinomycetes</taxon>
        <taxon>Mycobacteriales</taxon>
        <taxon>Corynebacteriaceae</taxon>
        <taxon>Corynebacterium</taxon>
    </lineage>
</organism>
<evidence type="ECO:0000313" key="3">
    <source>
        <dbReference type="Proteomes" id="UP000269019"/>
    </source>
</evidence>
<dbReference type="EMBL" id="CP033896">
    <property type="protein sequence ID" value="AZA12805.1"/>
    <property type="molecule type" value="Genomic_DNA"/>
</dbReference>
<feature type="chain" id="PRO_5018243600" evidence="1">
    <location>
        <begin position="29"/>
        <end position="326"/>
    </location>
</feature>
<protein>
    <submittedName>
        <fullName evidence="2">Uncharacterized protein</fullName>
    </submittedName>
</protein>
<feature type="signal peptide" evidence="1">
    <location>
        <begin position="1"/>
        <end position="28"/>
    </location>
</feature>
<accession>A0A3G6J407</accession>
<evidence type="ECO:0000256" key="1">
    <source>
        <dbReference type="SAM" id="SignalP"/>
    </source>
</evidence>
<keyword evidence="1" id="KW-0732">Signal</keyword>